<dbReference type="NCBIfam" id="TIGR00251">
    <property type="entry name" value="DUF167 family protein"/>
    <property type="match status" value="1"/>
</dbReference>
<dbReference type="SUPFAM" id="SSF69786">
    <property type="entry name" value="YggU-like"/>
    <property type="match status" value="1"/>
</dbReference>
<evidence type="ECO:0000313" key="2">
    <source>
        <dbReference type="EMBL" id="WBL37578.1"/>
    </source>
</evidence>
<dbReference type="Gene3D" id="3.30.1200.10">
    <property type="entry name" value="YggU-like"/>
    <property type="match status" value="1"/>
</dbReference>
<dbReference type="EMBL" id="CP115149">
    <property type="protein sequence ID" value="WBL37578.1"/>
    <property type="molecule type" value="Genomic_DNA"/>
</dbReference>
<dbReference type="Proteomes" id="UP001212803">
    <property type="component" value="Chromosome"/>
</dbReference>
<protein>
    <submittedName>
        <fullName evidence="2">DUF167 family protein</fullName>
    </submittedName>
</protein>
<gene>
    <name evidence="2" type="ORF">O0235_00325</name>
</gene>
<proteinExistence type="inferred from homology"/>
<dbReference type="InterPro" id="IPR036591">
    <property type="entry name" value="YggU-like_sf"/>
</dbReference>
<dbReference type="SMART" id="SM01152">
    <property type="entry name" value="DUF167"/>
    <property type="match status" value="1"/>
</dbReference>
<name>A0ABY7MEU0_9CHLR</name>
<evidence type="ECO:0000313" key="3">
    <source>
        <dbReference type="Proteomes" id="UP001212803"/>
    </source>
</evidence>
<accession>A0ABY7MEU0</accession>
<evidence type="ECO:0000256" key="1">
    <source>
        <dbReference type="ARBA" id="ARBA00010364"/>
    </source>
</evidence>
<keyword evidence="3" id="KW-1185">Reference proteome</keyword>
<dbReference type="Pfam" id="PF02594">
    <property type="entry name" value="DUF167"/>
    <property type="match status" value="1"/>
</dbReference>
<comment type="similarity">
    <text evidence="1">Belongs to the UPF0235 family.</text>
</comment>
<reference evidence="2 3" key="1">
    <citation type="journal article" date="2023" name="ISME J.">
        <title>Thermophilic Dehalococcoidia with unusual traits shed light on an unexpected past.</title>
        <authorList>
            <person name="Palmer M."/>
            <person name="Covington J.K."/>
            <person name="Zhou E.M."/>
            <person name="Thomas S.C."/>
            <person name="Habib N."/>
            <person name="Seymour C.O."/>
            <person name="Lai D."/>
            <person name="Johnston J."/>
            <person name="Hashimi A."/>
            <person name="Jiao J.Y."/>
            <person name="Muok A.R."/>
            <person name="Liu L."/>
            <person name="Xian W.D."/>
            <person name="Zhi X.Y."/>
            <person name="Li M.M."/>
            <person name="Silva L.P."/>
            <person name="Bowen B.P."/>
            <person name="Louie K."/>
            <person name="Briegel A."/>
            <person name="Pett-Ridge J."/>
            <person name="Weber P.K."/>
            <person name="Tocheva E.I."/>
            <person name="Woyke T."/>
            <person name="Northen T.R."/>
            <person name="Mayali X."/>
            <person name="Li W.J."/>
            <person name="Hedlund B.P."/>
        </authorList>
    </citation>
    <scope>NUCLEOTIDE SEQUENCE [LARGE SCALE GENOMIC DNA]</scope>
    <source>
        <strain evidence="2 3">YIM 72310</strain>
    </source>
</reference>
<dbReference type="InterPro" id="IPR003746">
    <property type="entry name" value="DUF167"/>
</dbReference>
<organism evidence="2 3">
    <name type="scientific">Tepidiforma flava</name>
    <dbReference type="NCBI Taxonomy" id="3004094"/>
    <lineage>
        <taxon>Bacteria</taxon>
        <taxon>Bacillati</taxon>
        <taxon>Chloroflexota</taxon>
        <taxon>Tepidiformia</taxon>
        <taxon>Tepidiformales</taxon>
        <taxon>Tepidiformaceae</taxon>
        <taxon>Tepidiforma</taxon>
    </lineage>
</organism>
<sequence length="72" mass="7085">MRVRVRAAPADGAANAAVAALLAKALGLPGREVVLVQGAASRVKVFEVGLTLEQVAARLGAGDGPAGKAGPR</sequence>